<dbReference type="PANTHER" id="PTHR35813:SF1">
    <property type="entry name" value="INNER MEMBRANE PROTEIN YBAN"/>
    <property type="match status" value="1"/>
</dbReference>
<keyword evidence="1" id="KW-0472">Membrane</keyword>
<dbReference type="PANTHER" id="PTHR35813">
    <property type="entry name" value="INNER MEMBRANE PROTEIN YBAN"/>
    <property type="match status" value="1"/>
</dbReference>
<name>A0A430HEM0_9BURK</name>
<organism evidence="2 3">
    <name type="scientific">Massilia atriviolacea</name>
    <dbReference type="NCBI Taxonomy" id="2495579"/>
    <lineage>
        <taxon>Bacteria</taxon>
        <taxon>Pseudomonadati</taxon>
        <taxon>Pseudomonadota</taxon>
        <taxon>Betaproteobacteria</taxon>
        <taxon>Burkholderiales</taxon>
        <taxon>Oxalobacteraceae</taxon>
        <taxon>Telluria group</taxon>
        <taxon>Massilia</taxon>
    </lineage>
</organism>
<gene>
    <name evidence="2" type="ORF">EJB06_26395</name>
</gene>
<dbReference type="AlphaFoldDB" id="A0A430HEM0"/>
<reference evidence="2 3" key="1">
    <citation type="submission" date="2018-12" db="EMBL/GenBank/DDBJ databases">
        <authorList>
            <person name="Yang E."/>
        </authorList>
    </citation>
    <scope>NUCLEOTIDE SEQUENCE [LARGE SCALE GENOMIC DNA]</scope>
    <source>
        <strain evidence="2 3">SOD</strain>
    </source>
</reference>
<dbReference type="OrthoDB" id="9816293at2"/>
<dbReference type="GO" id="GO:0005886">
    <property type="term" value="C:plasma membrane"/>
    <property type="evidence" value="ECO:0007669"/>
    <property type="project" value="TreeGrafter"/>
</dbReference>
<comment type="caution">
    <text evidence="2">The sequence shown here is derived from an EMBL/GenBank/DDBJ whole genome shotgun (WGS) entry which is preliminary data.</text>
</comment>
<keyword evidence="1" id="KW-1133">Transmembrane helix</keyword>
<evidence type="ECO:0000256" key="1">
    <source>
        <dbReference type="SAM" id="Phobius"/>
    </source>
</evidence>
<dbReference type="RefSeq" id="WP_126077021.1">
    <property type="nucleotide sequence ID" value="NZ_CP051166.1"/>
</dbReference>
<keyword evidence="3" id="KW-1185">Reference proteome</keyword>
<dbReference type="EMBL" id="RXLQ01000019">
    <property type="protein sequence ID" value="RSZ55942.1"/>
    <property type="molecule type" value="Genomic_DNA"/>
</dbReference>
<sequence length="141" mass="15346">MKLLLNIIGCLAVLLGILGIFLPLLPTTPFLLLASACFVRGSPRLHAWLLANKVFGKYLSDFEQGRGIPRRAKITILVLMWVSMGYSMLRLQRTGLTLMLLCIGAGVTIYLLRYVPTGAPRAQRLEGSGPDQDLPGGAAHD</sequence>
<dbReference type="Proteomes" id="UP000278085">
    <property type="component" value="Unassembled WGS sequence"/>
</dbReference>
<evidence type="ECO:0000313" key="3">
    <source>
        <dbReference type="Proteomes" id="UP000278085"/>
    </source>
</evidence>
<dbReference type="Pfam" id="PF04304">
    <property type="entry name" value="DUF454"/>
    <property type="match status" value="1"/>
</dbReference>
<evidence type="ECO:0000313" key="2">
    <source>
        <dbReference type="EMBL" id="RSZ55942.1"/>
    </source>
</evidence>
<dbReference type="PIRSF" id="PIRSF016789">
    <property type="entry name" value="DUF454"/>
    <property type="match status" value="1"/>
</dbReference>
<proteinExistence type="predicted"/>
<feature type="transmembrane region" description="Helical" evidence="1">
    <location>
        <begin position="7"/>
        <end position="25"/>
    </location>
</feature>
<keyword evidence="1" id="KW-0812">Transmembrane</keyword>
<feature type="transmembrane region" description="Helical" evidence="1">
    <location>
        <begin position="95"/>
        <end position="115"/>
    </location>
</feature>
<dbReference type="InterPro" id="IPR007401">
    <property type="entry name" value="DUF454"/>
</dbReference>
<protein>
    <submittedName>
        <fullName evidence="2">DUF454 domain-containing protein</fullName>
    </submittedName>
</protein>
<accession>A0A430HEM0</accession>